<feature type="compositionally biased region" description="Low complexity" evidence="1">
    <location>
        <begin position="184"/>
        <end position="197"/>
    </location>
</feature>
<evidence type="ECO:0000259" key="2">
    <source>
        <dbReference type="PROSITE" id="PS50995"/>
    </source>
</evidence>
<dbReference type="Pfam" id="PF01047">
    <property type="entry name" value="MarR"/>
    <property type="match status" value="1"/>
</dbReference>
<dbReference type="PROSITE" id="PS50995">
    <property type="entry name" value="HTH_MARR_2"/>
    <property type="match status" value="1"/>
</dbReference>
<dbReference type="OrthoDB" id="8635520at2"/>
<dbReference type="GO" id="GO:0003700">
    <property type="term" value="F:DNA-binding transcription factor activity"/>
    <property type="evidence" value="ECO:0007669"/>
    <property type="project" value="InterPro"/>
</dbReference>
<sequence length="197" mass="21161">MGTRWLDDDERDAWVRFIAVVERLPGVLDSQLRRDAGLTHYEYFVLAMLSEAPDRTLRMTALAARTNATLPRLSHVVSRMEERDLVRRSPCLQDRRAFNVTLTDTGWATLVDAAPGHVATVREHVIDPLSPAQVRELAGIADAMLRRLDPQGSATPPARAPRTGEPDGAGEPDGTGEPDGAGSTGSTAATGSAPGGR</sequence>
<feature type="region of interest" description="Disordered" evidence="1">
    <location>
        <begin position="149"/>
        <end position="197"/>
    </location>
</feature>
<gene>
    <name evidence="3" type="ORF">CAE01nite_08500</name>
</gene>
<dbReference type="EMBL" id="BJYY01000002">
    <property type="protein sequence ID" value="GEO33125.1"/>
    <property type="molecule type" value="Genomic_DNA"/>
</dbReference>
<dbReference type="SUPFAM" id="SSF46785">
    <property type="entry name" value="Winged helix' DNA-binding domain"/>
    <property type="match status" value="1"/>
</dbReference>
<dbReference type="AlphaFoldDB" id="A0A512D9M6"/>
<dbReference type="InterPro" id="IPR039422">
    <property type="entry name" value="MarR/SlyA-like"/>
</dbReference>
<reference evidence="3 4" key="1">
    <citation type="submission" date="2019-07" db="EMBL/GenBank/DDBJ databases">
        <title>Whole genome shotgun sequence of Cellulomonas aerilata NBRC 106308.</title>
        <authorList>
            <person name="Hosoyama A."/>
            <person name="Uohara A."/>
            <person name="Ohji S."/>
            <person name="Ichikawa N."/>
        </authorList>
    </citation>
    <scope>NUCLEOTIDE SEQUENCE [LARGE SCALE GENOMIC DNA]</scope>
    <source>
        <strain evidence="3 4">NBRC 106308</strain>
    </source>
</reference>
<dbReference type="Proteomes" id="UP000321181">
    <property type="component" value="Unassembled WGS sequence"/>
</dbReference>
<dbReference type="PANTHER" id="PTHR33164:SF99">
    <property type="entry name" value="MARR FAMILY REGULATORY PROTEIN"/>
    <property type="match status" value="1"/>
</dbReference>
<evidence type="ECO:0000313" key="3">
    <source>
        <dbReference type="EMBL" id="GEO33125.1"/>
    </source>
</evidence>
<dbReference type="InterPro" id="IPR036388">
    <property type="entry name" value="WH-like_DNA-bd_sf"/>
</dbReference>
<organism evidence="3 4">
    <name type="scientific">Cellulomonas aerilata</name>
    <dbReference type="NCBI Taxonomy" id="515326"/>
    <lineage>
        <taxon>Bacteria</taxon>
        <taxon>Bacillati</taxon>
        <taxon>Actinomycetota</taxon>
        <taxon>Actinomycetes</taxon>
        <taxon>Micrococcales</taxon>
        <taxon>Cellulomonadaceae</taxon>
        <taxon>Cellulomonas</taxon>
    </lineage>
</organism>
<proteinExistence type="predicted"/>
<dbReference type="Gene3D" id="1.10.10.10">
    <property type="entry name" value="Winged helix-like DNA-binding domain superfamily/Winged helix DNA-binding domain"/>
    <property type="match status" value="1"/>
</dbReference>
<keyword evidence="4" id="KW-1185">Reference proteome</keyword>
<feature type="domain" description="HTH marR-type" evidence="2">
    <location>
        <begin position="1"/>
        <end position="146"/>
    </location>
</feature>
<name>A0A512D9M6_9CELL</name>
<dbReference type="RefSeq" id="WP_146900433.1">
    <property type="nucleotide sequence ID" value="NZ_BAAARM010000001.1"/>
</dbReference>
<dbReference type="SMART" id="SM00347">
    <property type="entry name" value="HTH_MARR"/>
    <property type="match status" value="1"/>
</dbReference>
<dbReference type="InterPro" id="IPR036390">
    <property type="entry name" value="WH_DNA-bd_sf"/>
</dbReference>
<dbReference type="GO" id="GO:0006950">
    <property type="term" value="P:response to stress"/>
    <property type="evidence" value="ECO:0007669"/>
    <property type="project" value="TreeGrafter"/>
</dbReference>
<evidence type="ECO:0000313" key="4">
    <source>
        <dbReference type="Proteomes" id="UP000321181"/>
    </source>
</evidence>
<evidence type="ECO:0000256" key="1">
    <source>
        <dbReference type="SAM" id="MobiDB-lite"/>
    </source>
</evidence>
<dbReference type="PANTHER" id="PTHR33164">
    <property type="entry name" value="TRANSCRIPTIONAL REGULATOR, MARR FAMILY"/>
    <property type="match status" value="1"/>
</dbReference>
<protein>
    <submittedName>
        <fullName evidence="3">MarR family transcriptional regulator</fullName>
    </submittedName>
</protein>
<dbReference type="InterPro" id="IPR000835">
    <property type="entry name" value="HTH_MarR-typ"/>
</dbReference>
<accession>A0A512D9M6</accession>
<comment type="caution">
    <text evidence="3">The sequence shown here is derived from an EMBL/GenBank/DDBJ whole genome shotgun (WGS) entry which is preliminary data.</text>
</comment>